<comment type="subcellular location">
    <subcellularLocation>
        <location evidence="1">Membrane</location>
        <topology evidence="1">Multi-pass membrane protein</topology>
    </subcellularLocation>
</comment>
<sequence>MNEKSAATRPMSAVVWAQLLLLGAIWGGSFFFARIAVEEIAPFTLVLLRVAIAAAALHVYLLARGISFAPTFLAWRGLLLLGAVNNVVPFSLMFLGQTEIGAGLASVLNATTPFWTIIVASFLVADEKITSGKLAGIALGIAGTAVMIGPGLLAGLGGPVWAKLALIGTALSYAFAFVVAKRITGLSPTLIATGQLTASSVIMVPIVVVLDDTSQMLTASAQTWSAVLGLALLSTAFAYILYFRILASAGATNASLVTLIVPVSALLLGILFLGERLEAFEAVGIGLIGCGLLVIDGRAVTALRRRRRGLPARIAAPEPTKKST</sequence>
<feature type="transmembrane region" description="Helical" evidence="5">
    <location>
        <begin position="100"/>
        <end position="125"/>
    </location>
</feature>
<feature type="transmembrane region" description="Helical" evidence="5">
    <location>
        <begin position="12"/>
        <end position="34"/>
    </location>
</feature>
<dbReference type="SUPFAM" id="SSF103481">
    <property type="entry name" value="Multidrug resistance efflux transporter EmrE"/>
    <property type="match status" value="2"/>
</dbReference>
<dbReference type="InterPro" id="IPR037185">
    <property type="entry name" value="EmrE-like"/>
</dbReference>
<feature type="transmembrane region" description="Helical" evidence="5">
    <location>
        <begin position="222"/>
        <end position="242"/>
    </location>
</feature>
<feature type="transmembrane region" description="Helical" evidence="5">
    <location>
        <begin position="73"/>
        <end position="94"/>
    </location>
</feature>
<reference evidence="7 8" key="1">
    <citation type="submission" date="2024-05" db="EMBL/GenBank/DDBJ databases">
        <authorList>
            <person name="Jiang F."/>
        </authorList>
    </citation>
    <scope>NUCLEOTIDE SEQUENCE [LARGE SCALE GENOMIC DNA]</scope>
    <source>
        <strain evidence="7 8">LZ166</strain>
    </source>
</reference>
<accession>A0ABV3SEX8</accession>
<evidence type="ECO:0000256" key="1">
    <source>
        <dbReference type="ARBA" id="ARBA00004141"/>
    </source>
</evidence>
<keyword evidence="8" id="KW-1185">Reference proteome</keyword>
<evidence type="ECO:0000256" key="3">
    <source>
        <dbReference type="ARBA" id="ARBA00022989"/>
    </source>
</evidence>
<evidence type="ECO:0000313" key="7">
    <source>
        <dbReference type="EMBL" id="MEX0405096.1"/>
    </source>
</evidence>
<feature type="transmembrane region" description="Helical" evidence="5">
    <location>
        <begin position="279"/>
        <end position="300"/>
    </location>
</feature>
<name>A0ABV3SEX8_9HYPH</name>
<gene>
    <name evidence="7" type="ORF">ABGN05_05400</name>
</gene>
<feature type="transmembrane region" description="Helical" evidence="5">
    <location>
        <begin position="134"/>
        <end position="154"/>
    </location>
</feature>
<feature type="transmembrane region" description="Helical" evidence="5">
    <location>
        <begin position="254"/>
        <end position="273"/>
    </location>
</feature>
<comment type="caution">
    <text evidence="7">The sequence shown here is derived from an EMBL/GenBank/DDBJ whole genome shotgun (WGS) entry which is preliminary data.</text>
</comment>
<feature type="transmembrane region" description="Helical" evidence="5">
    <location>
        <begin position="160"/>
        <end position="178"/>
    </location>
</feature>
<proteinExistence type="predicted"/>
<evidence type="ECO:0000256" key="2">
    <source>
        <dbReference type="ARBA" id="ARBA00022692"/>
    </source>
</evidence>
<dbReference type="PANTHER" id="PTHR32322:SF9">
    <property type="entry name" value="AMINO-ACID METABOLITE EFFLUX PUMP-RELATED"/>
    <property type="match status" value="1"/>
</dbReference>
<protein>
    <submittedName>
        <fullName evidence="7">DMT family transporter</fullName>
    </submittedName>
</protein>
<keyword evidence="4 5" id="KW-0472">Membrane</keyword>
<feature type="transmembrane region" description="Helical" evidence="5">
    <location>
        <begin position="40"/>
        <end position="61"/>
    </location>
</feature>
<evidence type="ECO:0000313" key="8">
    <source>
        <dbReference type="Proteomes" id="UP001556692"/>
    </source>
</evidence>
<feature type="domain" description="EamA" evidence="6">
    <location>
        <begin position="19"/>
        <end position="148"/>
    </location>
</feature>
<dbReference type="InterPro" id="IPR050638">
    <property type="entry name" value="AA-Vitamin_Transporters"/>
</dbReference>
<keyword evidence="2 5" id="KW-0812">Transmembrane</keyword>
<feature type="transmembrane region" description="Helical" evidence="5">
    <location>
        <begin position="190"/>
        <end position="210"/>
    </location>
</feature>
<keyword evidence="3 5" id="KW-1133">Transmembrane helix</keyword>
<dbReference type="RefSeq" id="WP_367952951.1">
    <property type="nucleotide sequence ID" value="NZ_JBDPGJ010000001.1"/>
</dbReference>
<feature type="domain" description="EamA" evidence="6">
    <location>
        <begin position="162"/>
        <end position="295"/>
    </location>
</feature>
<organism evidence="7 8">
    <name type="scientific">Aquibium pacificus</name>
    <dbReference type="NCBI Taxonomy" id="3153579"/>
    <lineage>
        <taxon>Bacteria</taxon>
        <taxon>Pseudomonadati</taxon>
        <taxon>Pseudomonadota</taxon>
        <taxon>Alphaproteobacteria</taxon>
        <taxon>Hyphomicrobiales</taxon>
        <taxon>Phyllobacteriaceae</taxon>
        <taxon>Aquibium</taxon>
    </lineage>
</organism>
<dbReference type="InterPro" id="IPR000620">
    <property type="entry name" value="EamA_dom"/>
</dbReference>
<dbReference type="PANTHER" id="PTHR32322">
    <property type="entry name" value="INNER MEMBRANE TRANSPORTER"/>
    <property type="match status" value="1"/>
</dbReference>
<evidence type="ECO:0000256" key="4">
    <source>
        <dbReference type="ARBA" id="ARBA00023136"/>
    </source>
</evidence>
<evidence type="ECO:0000256" key="5">
    <source>
        <dbReference type="SAM" id="Phobius"/>
    </source>
</evidence>
<evidence type="ECO:0000259" key="6">
    <source>
        <dbReference type="Pfam" id="PF00892"/>
    </source>
</evidence>
<dbReference type="EMBL" id="JBDPGJ010000001">
    <property type="protein sequence ID" value="MEX0405096.1"/>
    <property type="molecule type" value="Genomic_DNA"/>
</dbReference>
<dbReference type="Proteomes" id="UP001556692">
    <property type="component" value="Unassembled WGS sequence"/>
</dbReference>
<dbReference type="Pfam" id="PF00892">
    <property type="entry name" value="EamA"/>
    <property type="match status" value="2"/>
</dbReference>